<keyword evidence="1" id="KW-0560">Oxidoreductase</keyword>
<dbReference type="EMBL" id="JAEQNC010000012">
    <property type="protein sequence ID" value="MBL0374337.1"/>
    <property type="molecule type" value="Genomic_DNA"/>
</dbReference>
<feature type="domain" description="D-isomer specific 2-hydroxyacid dehydrogenase NAD-binding" evidence="3">
    <location>
        <begin position="123"/>
        <end position="291"/>
    </location>
</feature>
<dbReference type="GO" id="GO:0016491">
    <property type="term" value="F:oxidoreductase activity"/>
    <property type="evidence" value="ECO:0007669"/>
    <property type="project" value="UniProtKB-KW"/>
</dbReference>
<protein>
    <recommendedName>
        <fullName evidence="3">D-isomer specific 2-hydroxyacid dehydrogenase NAD-binding domain-containing protein</fullName>
    </recommendedName>
</protein>
<name>A0A936YVR3_9HYPH</name>
<reference evidence="4" key="1">
    <citation type="submission" date="2021-01" db="EMBL/GenBank/DDBJ databases">
        <title>Rhizobium sp. strain KVB221 16S ribosomal RNA gene Genome sequencing and assembly.</title>
        <authorList>
            <person name="Kang M."/>
        </authorList>
    </citation>
    <scope>NUCLEOTIDE SEQUENCE</scope>
    <source>
        <strain evidence="4">KVB221</strain>
    </source>
</reference>
<dbReference type="InterPro" id="IPR036291">
    <property type="entry name" value="NAD(P)-bd_dom_sf"/>
</dbReference>
<evidence type="ECO:0000259" key="3">
    <source>
        <dbReference type="Pfam" id="PF02826"/>
    </source>
</evidence>
<dbReference type="AlphaFoldDB" id="A0A936YVR3"/>
<dbReference type="RefSeq" id="WP_201662511.1">
    <property type="nucleotide sequence ID" value="NZ_JAEQNC010000012.1"/>
</dbReference>
<dbReference type="Pfam" id="PF02826">
    <property type="entry name" value="2-Hacid_dh_C"/>
    <property type="match status" value="1"/>
</dbReference>
<dbReference type="GO" id="GO:0051287">
    <property type="term" value="F:NAD binding"/>
    <property type="evidence" value="ECO:0007669"/>
    <property type="project" value="InterPro"/>
</dbReference>
<dbReference type="SUPFAM" id="SSF51735">
    <property type="entry name" value="NAD(P)-binding Rossmann-fold domains"/>
    <property type="match status" value="1"/>
</dbReference>
<dbReference type="Proteomes" id="UP000633219">
    <property type="component" value="Unassembled WGS sequence"/>
</dbReference>
<dbReference type="Gene3D" id="3.40.50.720">
    <property type="entry name" value="NAD(P)-binding Rossmann-like Domain"/>
    <property type="match status" value="2"/>
</dbReference>
<sequence>MRSGKAKVYIDNPPGISPIFEITESALMRHLVEKTQLLGKLEIVFGSGADGFKEGIRNAEILVGWNFPTASLAHMAPRLRWIQLISSGLDHLLPLNWLPIDVLLTRASGTHRQRTDEFVTLSLLMLNNQIPKIVTNKKSGRFEDHYVDNIKGKTTLVLGVGAVGSIVAASARKLRMKTIGIRARDIPSDVVDEVYSVNQLRDHLPRADFVVVATPKTSRTIRLLGRAEMDCMKPGAGIVNLSRLGVVDEIALMDYLGKECFSGVVFDSTEAAASPSTIRLANANNLILTPHSLNNDREHFRQNMLKIFVENLERYLLGKALVDLVDPLREY</sequence>
<keyword evidence="5" id="KW-1185">Reference proteome</keyword>
<evidence type="ECO:0000256" key="1">
    <source>
        <dbReference type="ARBA" id="ARBA00023002"/>
    </source>
</evidence>
<dbReference type="PANTHER" id="PTHR43333:SF1">
    <property type="entry name" value="D-ISOMER SPECIFIC 2-HYDROXYACID DEHYDROGENASE NAD-BINDING DOMAIN-CONTAINING PROTEIN"/>
    <property type="match status" value="1"/>
</dbReference>
<evidence type="ECO:0000313" key="5">
    <source>
        <dbReference type="Proteomes" id="UP000633219"/>
    </source>
</evidence>
<gene>
    <name evidence="4" type="ORF">JJB09_20155</name>
</gene>
<keyword evidence="2" id="KW-0520">NAD</keyword>
<comment type="caution">
    <text evidence="4">The sequence shown here is derived from an EMBL/GenBank/DDBJ whole genome shotgun (WGS) entry which is preliminary data.</text>
</comment>
<evidence type="ECO:0000313" key="4">
    <source>
        <dbReference type="EMBL" id="MBL0374337.1"/>
    </source>
</evidence>
<dbReference type="PANTHER" id="PTHR43333">
    <property type="entry name" value="2-HACID_DH_C DOMAIN-CONTAINING PROTEIN"/>
    <property type="match status" value="1"/>
</dbReference>
<organism evidence="4 5">
    <name type="scientific">Rhizobium setariae</name>
    <dbReference type="NCBI Taxonomy" id="2801340"/>
    <lineage>
        <taxon>Bacteria</taxon>
        <taxon>Pseudomonadati</taxon>
        <taxon>Pseudomonadota</taxon>
        <taxon>Alphaproteobacteria</taxon>
        <taxon>Hyphomicrobiales</taxon>
        <taxon>Rhizobiaceae</taxon>
        <taxon>Rhizobium/Agrobacterium group</taxon>
        <taxon>Rhizobium</taxon>
    </lineage>
</organism>
<accession>A0A936YVR3</accession>
<dbReference type="InterPro" id="IPR006140">
    <property type="entry name" value="D-isomer_DH_NAD-bd"/>
</dbReference>
<evidence type="ECO:0000256" key="2">
    <source>
        <dbReference type="ARBA" id="ARBA00023027"/>
    </source>
</evidence>
<dbReference type="SUPFAM" id="SSF52283">
    <property type="entry name" value="Formate/glycerate dehydrogenase catalytic domain-like"/>
    <property type="match status" value="1"/>
</dbReference>
<proteinExistence type="predicted"/>